<dbReference type="Proteomes" id="UP000002431">
    <property type="component" value="Chromosome"/>
</dbReference>
<dbReference type="AlphaFoldDB" id="Q1J0I0"/>
<gene>
    <name evidence="1" type="ordered locus">Dgeo_0702</name>
</gene>
<organism evidence="1 2">
    <name type="scientific">Deinococcus geothermalis (strain DSM 11300 / CIP 105573 / AG-3a)</name>
    <dbReference type="NCBI Taxonomy" id="319795"/>
    <lineage>
        <taxon>Bacteria</taxon>
        <taxon>Thermotogati</taxon>
        <taxon>Deinococcota</taxon>
        <taxon>Deinococci</taxon>
        <taxon>Deinococcales</taxon>
        <taxon>Deinococcaceae</taxon>
        <taxon>Deinococcus</taxon>
    </lineage>
</organism>
<proteinExistence type="predicted"/>
<dbReference type="HOGENOM" id="CLU_2478170_0_0_0"/>
<evidence type="ECO:0000313" key="2">
    <source>
        <dbReference type="Proteomes" id="UP000002431"/>
    </source>
</evidence>
<name>Q1J0I0_DEIGD</name>
<dbReference type="eggNOG" id="COG0563">
    <property type="taxonomic scope" value="Bacteria"/>
</dbReference>
<dbReference type="EMBL" id="CP000359">
    <property type="protein sequence ID" value="ABF45004.1"/>
    <property type="molecule type" value="Genomic_DNA"/>
</dbReference>
<dbReference type="STRING" id="319795.Dgeo_0702"/>
<reference evidence="1" key="1">
    <citation type="submission" date="2006-04" db="EMBL/GenBank/DDBJ databases">
        <title>Complete sequence of chromosome of Deinococcus geothermalis DSM 11300.</title>
        <authorList>
            <consortium name="US DOE Joint Genome Institute"/>
            <person name="Copeland A."/>
            <person name="Lucas S."/>
            <person name="Lapidus A."/>
            <person name="Barry K."/>
            <person name="Detter J.C."/>
            <person name="Glavina del Rio T."/>
            <person name="Hammon N."/>
            <person name="Israni S."/>
            <person name="Dalin E."/>
            <person name="Tice H."/>
            <person name="Pitluck S."/>
            <person name="Brettin T."/>
            <person name="Bruce D."/>
            <person name="Han C."/>
            <person name="Tapia R."/>
            <person name="Saunders E."/>
            <person name="Gilna P."/>
            <person name="Schmutz J."/>
            <person name="Larimer F."/>
            <person name="Land M."/>
            <person name="Hauser L."/>
            <person name="Kyrpides N."/>
            <person name="Kim E."/>
            <person name="Daly M.J."/>
            <person name="Fredrickson J.K."/>
            <person name="Makarova K.S."/>
            <person name="Gaidamakova E.K."/>
            <person name="Zhai M."/>
            <person name="Richardson P."/>
        </authorList>
    </citation>
    <scope>NUCLEOTIDE SEQUENCE</scope>
    <source>
        <strain evidence="1">DSM 11300</strain>
    </source>
</reference>
<dbReference type="KEGG" id="dge:Dgeo_0702"/>
<sequence length="87" mass="10026">MEAFTAQPARVMDSNDSKARDIGWARADPLIWLDDPAPVVFARLLRRRRETPEQLARFPHLEVVRLRTPAEAERWLAGVAPRERVPL</sequence>
<keyword evidence="2" id="KW-1185">Reference proteome</keyword>
<evidence type="ECO:0000313" key="1">
    <source>
        <dbReference type="EMBL" id="ABF45004.1"/>
    </source>
</evidence>
<protein>
    <submittedName>
        <fullName evidence="1">P-loop ATPase, FlaR-like protein</fullName>
    </submittedName>
</protein>
<accession>Q1J0I0</accession>